<organism evidence="5 6">
    <name type="scientific">Pseudanabaena catenata USMAC16</name>
    <dbReference type="NCBI Taxonomy" id="1855837"/>
    <lineage>
        <taxon>Bacteria</taxon>
        <taxon>Bacillati</taxon>
        <taxon>Cyanobacteriota</taxon>
        <taxon>Cyanophyceae</taxon>
        <taxon>Pseudanabaenales</taxon>
        <taxon>Pseudanabaenaceae</taxon>
        <taxon>Pseudanabaena</taxon>
    </lineage>
</organism>
<keyword evidence="5" id="KW-0378">Hydrolase</keyword>
<gene>
    <name evidence="5" type="ORF">FEV09_11190</name>
</gene>
<dbReference type="CDD" id="cd07526">
    <property type="entry name" value="HAD_BPGM_like"/>
    <property type="match status" value="1"/>
</dbReference>
<evidence type="ECO:0000313" key="6">
    <source>
        <dbReference type="Proteomes" id="UP001152872"/>
    </source>
</evidence>
<dbReference type="SFLD" id="SFLDG01135">
    <property type="entry name" value="C1.5.6:_HAD__Beta-PGM__Phospha"/>
    <property type="match status" value="1"/>
</dbReference>
<dbReference type="InterPro" id="IPR051600">
    <property type="entry name" value="Beta-PGM-like"/>
</dbReference>
<dbReference type="AlphaFoldDB" id="A0A9X4M999"/>
<dbReference type="InterPro" id="IPR023214">
    <property type="entry name" value="HAD_sf"/>
</dbReference>
<evidence type="ECO:0000256" key="3">
    <source>
        <dbReference type="ARBA" id="ARBA00022723"/>
    </source>
</evidence>
<keyword evidence="6" id="KW-1185">Reference proteome</keyword>
<comment type="cofactor">
    <cofactor evidence="1">
        <name>Mg(2+)</name>
        <dbReference type="ChEBI" id="CHEBI:18420"/>
    </cofactor>
</comment>
<name>A0A9X4M999_9CYAN</name>
<protein>
    <submittedName>
        <fullName evidence="5">HAD family hydrolase</fullName>
        <ecNumber evidence="5">3.1.3.-</ecNumber>
    </submittedName>
</protein>
<sequence>MTKLMANVELVIFDCDGVLVDSESIINRVFADTLTECGFPITYAEVTRLFVGKSVATSIEILQQIYGKPIPSNLLDLNRERGIVAMKQELKAIAGITEILQALTLPKCVASNSSPRHIRLALELTGLLDYFDGKLYSCHHVDRPKPFPDVYLYAASQMGYAPENCLVIEDSVTGVQAGYAAGMTVLGYAPSHSDSSHREDLIAAGAKLVFEDMRQLPSFWESQNLTGFGF</sequence>
<keyword evidence="4" id="KW-0460">Magnesium</keyword>
<dbReference type="NCBIfam" id="TIGR01509">
    <property type="entry name" value="HAD-SF-IA-v3"/>
    <property type="match status" value="1"/>
</dbReference>
<keyword evidence="3" id="KW-0479">Metal-binding</keyword>
<dbReference type="InterPro" id="IPR023198">
    <property type="entry name" value="PGP-like_dom2"/>
</dbReference>
<dbReference type="Gene3D" id="3.40.50.1000">
    <property type="entry name" value="HAD superfamily/HAD-like"/>
    <property type="match status" value="1"/>
</dbReference>
<dbReference type="PANTHER" id="PTHR46193">
    <property type="entry name" value="6-PHOSPHOGLUCONATE PHOSPHATASE"/>
    <property type="match status" value="1"/>
</dbReference>
<dbReference type="GO" id="GO:0016787">
    <property type="term" value="F:hydrolase activity"/>
    <property type="evidence" value="ECO:0007669"/>
    <property type="project" value="UniProtKB-KW"/>
</dbReference>
<dbReference type="InterPro" id="IPR006439">
    <property type="entry name" value="HAD-SF_hydro_IA"/>
</dbReference>
<dbReference type="GO" id="GO:0046872">
    <property type="term" value="F:metal ion binding"/>
    <property type="evidence" value="ECO:0007669"/>
    <property type="project" value="UniProtKB-KW"/>
</dbReference>
<dbReference type="SFLD" id="SFLDS00003">
    <property type="entry name" value="Haloacid_Dehalogenase"/>
    <property type="match status" value="1"/>
</dbReference>
<proteinExistence type="inferred from homology"/>
<comment type="caution">
    <text evidence="5">The sequence shown here is derived from an EMBL/GenBank/DDBJ whole genome shotgun (WGS) entry which is preliminary data.</text>
</comment>
<comment type="similarity">
    <text evidence="2">Belongs to the HAD-like hydrolase superfamily. CbbY/CbbZ/Gph/YieH family.</text>
</comment>
<dbReference type="SFLD" id="SFLDG01129">
    <property type="entry name" value="C1.5:_HAD__Beta-PGM__Phosphata"/>
    <property type="match status" value="1"/>
</dbReference>
<accession>A0A9X4M999</accession>
<dbReference type="PANTHER" id="PTHR46193:SF10">
    <property type="entry name" value="6-PHOSPHOGLUCONATE PHOSPHATASE"/>
    <property type="match status" value="1"/>
</dbReference>
<dbReference type="Pfam" id="PF00702">
    <property type="entry name" value="Hydrolase"/>
    <property type="match status" value="1"/>
</dbReference>
<evidence type="ECO:0000256" key="4">
    <source>
        <dbReference type="ARBA" id="ARBA00022842"/>
    </source>
</evidence>
<reference evidence="5" key="1">
    <citation type="submission" date="2019-05" db="EMBL/GenBank/DDBJ databases">
        <title>Whole genome sequencing of Pseudanabaena catenata USMAC16.</title>
        <authorList>
            <person name="Khan Z."/>
            <person name="Omar W.M."/>
            <person name="Convey P."/>
            <person name="Merican F."/>
            <person name="Najimudin N."/>
        </authorList>
    </citation>
    <scope>NUCLEOTIDE SEQUENCE</scope>
    <source>
        <strain evidence="5">USMAC16</strain>
    </source>
</reference>
<dbReference type="EC" id="3.1.3.-" evidence="5"/>
<dbReference type="InterPro" id="IPR036412">
    <property type="entry name" value="HAD-like_sf"/>
</dbReference>
<evidence type="ECO:0000313" key="5">
    <source>
        <dbReference type="EMBL" id="MDG3495123.1"/>
    </source>
</evidence>
<dbReference type="EMBL" id="VBTY01000083">
    <property type="protein sequence ID" value="MDG3495123.1"/>
    <property type="molecule type" value="Genomic_DNA"/>
</dbReference>
<dbReference type="RefSeq" id="WP_009627235.1">
    <property type="nucleotide sequence ID" value="NZ_VBTY01000083.1"/>
</dbReference>
<evidence type="ECO:0000256" key="2">
    <source>
        <dbReference type="ARBA" id="ARBA00006171"/>
    </source>
</evidence>
<dbReference type="Gene3D" id="1.10.150.240">
    <property type="entry name" value="Putative phosphatase, domain 2"/>
    <property type="match status" value="1"/>
</dbReference>
<dbReference type="SUPFAM" id="SSF56784">
    <property type="entry name" value="HAD-like"/>
    <property type="match status" value="1"/>
</dbReference>
<evidence type="ECO:0000256" key="1">
    <source>
        <dbReference type="ARBA" id="ARBA00001946"/>
    </source>
</evidence>
<dbReference type="Proteomes" id="UP001152872">
    <property type="component" value="Unassembled WGS sequence"/>
</dbReference>